<evidence type="ECO:0000256" key="6">
    <source>
        <dbReference type="ARBA" id="ARBA00022741"/>
    </source>
</evidence>
<evidence type="ECO:0000256" key="1">
    <source>
        <dbReference type="ARBA" id="ARBA00004496"/>
    </source>
</evidence>
<dbReference type="Gene3D" id="3.10.20.70">
    <property type="entry name" value="Glutamine synthetase, N-terminal domain"/>
    <property type="match status" value="1"/>
</dbReference>
<dbReference type="InterPro" id="IPR008147">
    <property type="entry name" value="Gln_synt_N"/>
</dbReference>
<accession>A0A6C0CW75</accession>
<reference evidence="11" key="1">
    <citation type="journal article" date="2020" name="Nature">
        <title>Giant virus diversity and host interactions through global metagenomics.</title>
        <authorList>
            <person name="Schulz F."/>
            <person name="Roux S."/>
            <person name="Paez-Espino D."/>
            <person name="Jungbluth S."/>
            <person name="Walsh D.A."/>
            <person name="Denef V.J."/>
            <person name="McMahon K.D."/>
            <person name="Konstantinidis K.T."/>
            <person name="Eloe-Fadrosh E.A."/>
            <person name="Kyrpides N.C."/>
            <person name="Woyke T."/>
        </authorList>
    </citation>
    <scope>NUCLEOTIDE SEQUENCE</scope>
    <source>
        <strain evidence="11">GVMAG-M-3300023109-53</strain>
    </source>
</reference>
<dbReference type="EC" id="6.3.1.2" evidence="3"/>
<evidence type="ECO:0000256" key="2">
    <source>
        <dbReference type="ARBA" id="ARBA00009897"/>
    </source>
</evidence>
<dbReference type="AlphaFoldDB" id="A0A6C0CW75"/>
<organism evidence="11">
    <name type="scientific">viral metagenome</name>
    <dbReference type="NCBI Taxonomy" id="1070528"/>
    <lineage>
        <taxon>unclassified sequences</taxon>
        <taxon>metagenomes</taxon>
        <taxon>organismal metagenomes</taxon>
    </lineage>
</organism>
<keyword evidence="6" id="KW-0547">Nucleotide-binding</keyword>
<dbReference type="Gene3D" id="3.30.590.10">
    <property type="entry name" value="Glutamine synthetase/guanido kinase, catalytic domain"/>
    <property type="match status" value="1"/>
</dbReference>
<dbReference type="InterPro" id="IPR050292">
    <property type="entry name" value="Glutamine_Synthetase"/>
</dbReference>
<evidence type="ECO:0000256" key="3">
    <source>
        <dbReference type="ARBA" id="ARBA00012937"/>
    </source>
</evidence>
<dbReference type="SUPFAM" id="SSF54368">
    <property type="entry name" value="Glutamine synthetase, N-terminal domain"/>
    <property type="match status" value="1"/>
</dbReference>
<dbReference type="InterPro" id="IPR014746">
    <property type="entry name" value="Gln_synth/guanido_kin_cat_dom"/>
</dbReference>
<comment type="catalytic activity">
    <reaction evidence="8">
        <text>L-glutamate + NH4(+) + ATP = L-glutamine + ADP + phosphate + H(+)</text>
        <dbReference type="Rhea" id="RHEA:16169"/>
        <dbReference type="ChEBI" id="CHEBI:15378"/>
        <dbReference type="ChEBI" id="CHEBI:28938"/>
        <dbReference type="ChEBI" id="CHEBI:29985"/>
        <dbReference type="ChEBI" id="CHEBI:30616"/>
        <dbReference type="ChEBI" id="CHEBI:43474"/>
        <dbReference type="ChEBI" id="CHEBI:58359"/>
        <dbReference type="ChEBI" id="CHEBI:456216"/>
        <dbReference type="EC" id="6.3.1.2"/>
    </reaction>
</comment>
<keyword evidence="4" id="KW-0963">Cytoplasm</keyword>
<comment type="similarity">
    <text evidence="2">Belongs to the glutamine synthetase family.</text>
</comment>
<evidence type="ECO:0000313" key="11">
    <source>
        <dbReference type="EMBL" id="QHT08768.1"/>
    </source>
</evidence>
<dbReference type="PROSITE" id="PS00180">
    <property type="entry name" value="GLNA_1"/>
    <property type="match status" value="1"/>
</dbReference>
<dbReference type="PROSITE" id="PS51987">
    <property type="entry name" value="GS_CATALYTIC"/>
    <property type="match status" value="1"/>
</dbReference>
<comment type="subcellular location">
    <subcellularLocation>
        <location evidence="1">Cytoplasm</location>
    </subcellularLocation>
</comment>
<feature type="domain" description="GS catalytic" evidence="10">
    <location>
        <begin position="97"/>
        <end position="345"/>
    </location>
</feature>
<dbReference type="PANTHER" id="PTHR20852:SF57">
    <property type="entry name" value="GLUTAMINE SYNTHETASE 2 CYTOPLASMIC"/>
    <property type="match status" value="1"/>
</dbReference>
<evidence type="ECO:0000256" key="5">
    <source>
        <dbReference type="ARBA" id="ARBA00022598"/>
    </source>
</evidence>
<dbReference type="GO" id="GO:0005524">
    <property type="term" value="F:ATP binding"/>
    <property type="evidence" value="ECO:0007669"/>
    <property type="project" value="UniProtKB-KW"/>
</dbReference>
<dbReference type="InterPro" id="IPR008146">
    <property type="entry name" value="Gln_synth_cat_dom"/>
</dbReference>
<keyword evidence="7" id="KW-0067">ATP-binding</keyword>
<dbReference type="InterPro" id="IPR036651">
    <property type="entry name" value="Gln_synt_N_sf"/>
</dbReference>
<evidence type="ECO:0000256" key="7">
    <source>
        <dbReference type="ARBA" id="ARBA00022840"/>
    </source>
</evidence>
<dbReference type="InterPro" id="IPR027302">
    <property type="entry name" value="Gln_synth_N_conserv_site"/>
</dbReference>
<protein>
    <recommendedName>
        <fullName evidence="3">glutamine synthetase</fullName>
        <ecNumber evidence="3">6.3.1.2</ecNumber>
    </recommendedName>
</protein>
<dbReference type="GO" id="GO:0006542">
    <property type="term" value="P:glutamine biosynthetic process"/>
    <property type="evidence" value="ECO:0007669"/>
    <property type="project" value="InterPro"/>
</dbReference>
<dbReference type="PANTHER" id="PTHR20852">
    <property type="entry name" value="GLUTAMINE SYNTHETASE"/>
    <property type="match status" value="1"/>
</dbReference>
<dbReference type="EMBL" id="MN739501">
    <property type="protein sequence ID" value="QHT08768.1"/>
    <property type="molecule type" value="Genomic_DNA"/>
</dbReference>
<dbReference type="SUPFAM" id="SSF55931">
    <property type="entry name" value="Glutamine synthetase/guanido kinase"/>
    <property type="match status" value="1"/>
</dbReference>
<evidence type="ECO:0000259" key="9">
    <source>
        <dbReference type="PROSITE" id="PS51986"/>
    </source>
</evidence>
<proteinExistence type="inferred from homology"/>
<dbReference type="GO" id="GO:0004356">
    <property type="term" value="F:glutamine synthetase activity"/>
    <property type="evidence" value="ECO:0007669"/>
    <property type="project" value="UniProtKB-EC"/>
</dbReference>
<keyword evidence="5" id="KW-0436">Ligase</keyword>
<evidence type="ECO:0000259" key="10">
    <source>
        <dbReference type="PROSITE" id="PS51987"/>
    </source>
</evidence>
<dbReference type="SMART" id="SM01230">
    <property type="entry name" value="Gln-synt_C"/>
    <property type="match status" value="1"/>
</dbReference>
<dbReference type="PROSITE" id="PS51986">
    <property type="entry name" value="GS_BETA_GRASP"/>
    <property type="match status" value="1"/>
</dbReference>
<sequence length="345" mass="39352">MTCYCLEYIWIDSNNNLRSKTKIFHFCPDDDGLNLYDLPLWNFDGSSTNQASGDNSDVILKPINMFNDPFRKFTGISSKLVLCETYDANNNPLPSNNRYLAKQIFDQNEKEQPWFGLEQEYFIIDSITKLPVGYNESNTQGQYYCGVGGGNVFERRLVEKHLEYCLYAGIRISGINAEVAPGQWEFQVGPSTGISAGDHLWVARYILNRLCEDTQCLEISLEPKYLKGNWNGSGCHTNFSTVFMREGKGSKTGLEYINEAIDKLREKHIEHMKVYGEGNEERMSGKFETADYNTFTDGISDRGASIRRGIETVKNKKGYFEDRRPSSNCDPYLVTSKIMETISNK</sequence>
<dbReference type="Pfam" id="PF00120">
    <property type="entry name" value="Gln-synt_C"/>
    <property type="match status" value="1"/>
</dbReference>
<dbReference type="FunFam" id="3.30.590.10:FF:000011">
    <property type="entry name" value="Glutamine synthetase"/>
    <property type="match status" value="1"/>
</dbReference>
<name>A0A6C0CW75_9ZZZZ</name>
<dbReference type="GO" id="GO:0005737">
    <property type="term" value="C:cytoplasm"/>
    <property type="evidence" value="ECO:0007669"/>
    <property type="project" value="UniProtKB-SubCell"/>
</dbReference>
<evidence type="ECO:0000256" key="4">
    <source>
        <dbReference type="ARBA" id="ARBA00022490"/>
    </source>
</evidence>
<evidence type="ECO:0000256" key="8">
    <source>
        <dbReference type="ARBA" id="ARBA00049436"/>
    </source>
</evidence>
<feature type="domain" description="GS beta-grasp" evidence="9">
    <location>
        <begin position="4"/>
        <end position="90"/>
    </location>
</feature>